<dbReference type="Pfam" id="PF01381">
    <property type="entry name" value="HTH_3"/>
    <property type="match status" value="1"/>
</dbReference>
<dbReference type="EMBL" id="CP046123">
    <property type="protein sequence ID" value="QGN31112.1"/>
    <property type="molecule type" value="Genomic_DNA"/>
</dbReference>
<organism evidence="2 3">
    <name type="scientific">Enterococcus casseliflavus</name>
    <name type="common">Enterococcus flavescens</name>
    <dbReference type="NCBI Taxonomy" id="37734"/>
    <lineage>
        <taxon>Bacteria</taxon>
        <taxon>Bacillati</taxon>
        <taxon>Bacillota</taxon>
        <taxon>Bacilli</taxon>
        <taxon>Lactobacillales</taxon>
        <taxon>Enterococcaceae</taxon>
        <taxon>Enterococcus</taxon>
    </lineage>
</organism>
<accession>A0ABD6Z4P8</accession>
<dbReference type="CDD" id="cd00093">
    <property type="entry name" value="HTH_XRE"/>
    <property type="match status" value="1"/>
</dbReference>
<evidence type="ECO:0000259" key="1">
    <source>
        <dbReference type="PROSITE" id="PS50943"/>
    </source>
</evidence>
<dbReference type="InterPro" id="IPR010982">
    <property type="entry name" value="Lambda_DNA-bd_dom_sf"/>
</dbReference>
<dbReference type="Proteomes" id="UP000422837">
    <property type="component" value="Chromosome"/>
</dbReference>
<gene>
    <name evidence="2" type="ORF">GFU50_17060</name>
</gene>
<dbReference type="InterPro" id="IPR001387">
    <property type="entry name" value="Cro/C1-type_HTH"/>
</dbReference>
<name>A0ABD6Z4P8_ENTCA</name>
<feature type="domain" description="HTH cro/C1-type" evidence="1">
    <location>
        <begin position="5"/>
        <end position="37"/>
    </location>
</feature>
<dbReference type="AlphaFoldDB" id="A0ABD6Z4P8"/>
<evidence type="ECO:0000313" key="2">
    <source>
        <dbReference type="EMBL" id="QGN31112.1"/>
    </source>
</evidence>
<proteinExistence type="predicted"/>
<dbReference type="PROSITE" id="PS50943">
    <property type="entry name" value="HTH_CROC1"/>
    <property type="match status" value="1"/>
</dbReference>
<evidence type="ECO:0000313" key="3">
    <source>
        <dbReference type="Proteomes" id="UP000422837"/>
    </source>
</evidence>
<sequence length="44" mass="5295">MYHRIRDLREDKDLNQEQLAKLLNISQTTYSRYESGKLDIPTQL</sequence>
<dbReference type="Gene3D" id="1.10.260.40">
    <property type="entry name" value="lambda repressor-like DNA-binding domains"/>
    <property type="match status" value="1"/>
</dbReference>
<dbReference type="SUPFAM" id="SSF47413">
    <property type="entry name" value="lambda repressor-like DNA-binding domains"/>
    <property type="match status" value="1"/>
</dbReference>
<protein>
    <submittedName>
        <fullName evidence="2">Helix-turn-helix domain-containing protein</fullName>
    </submittedName>
</protein>
<reference evidence="2 3" key="1">
    <citation type="submission" date="2019-11" db="EMBL/GenBank/DDBJ databases">
        <title>Detection and genome characteristic of a blood enterococcus casselifavus isolate from Zhengzhou,china.</title>
        <authorList>
            <person name="Wen P."/>
        </authorList>
    </citation>
    <scope>NUCLEOTIDE SEQUENCE [LARGE SCALE GENOMIC DNA]</scope>
    <source>
        <strain evidence="2 3">EC291</strain>
    </source>
</reference>